<dbReference type="Gene3D" id="2.60.40.1220">
    <property type="match status" value="3"/>
</dbReference>
<dbReference type="RefSeq" id="WP_271715088.1">
    <property type="nucleotide sequence ID" value="NZ_AP024169.1"/>
</dbReference>
<dbReference type="AlphaFoldDB" id="A0A7R7EIJ8"/>
<proteinExistence type="predicted"/>
<feature type="chain" id="PRO_5032338835" description="BIG2 domain-containing protein" evidence="2">
    <location>
        <begin position="33"/>
        <end position="844"/>
    </location>
</feature>
<name>A0A7R7EIJ8_9FIRM</name>
<evidence type="ECO:0000259" key="3">
    <source>
        <dbReference type="SMART" id="SM00635"/>
    </source>
</evidence>
<dbReference type="Pfam" id="PF02368">
    <property type="entry name" value="Big_2"/>
    <property type="match status" value="1"/>
</dbReference>
<dbReference type="EMBL" id="AP024169">
    <property type="protein sequence ID" value="BCN29830.1"/>
    <property type="molecule type" value="Genomic_DNA"/>
</dbReference>
<keyword evidence="5" id="KW-1185">Reference proteome</keyword>
<reference evidence="4 5" key="1">
    <citation type="submission" date="2020-11" db="EMBL/GenBank/DDBJ databases">
        <title>Draft genome sequencing of a Lachnospiraceae strain isolated from anoxic soil subjected to BSD treatment.</title>
        <authorList>
            <person name="Uek A."/>
            <person name="Tonouchi A."/>
        </authorList>
    </citation>
    <scope>NUCLEOTIDE SEQUENCE [LARGE SCALE GENOMIC DNA]</scope>
    <source>
        <strain evidence="4 5">TB5</strain>
    </source>
</reference>
<dbReference type="InterPro" id="IPR014755">
    <property type="entry name" value="Cu-Rt/internalin_Ig-like"/>
</dbReference>
<feature type="domain" description="BIG2" evidence="3">
    <location>
        <begin position="136"/>
        <end position="214"/>
    </location>
</feature>
<evidence type="ECO:0000313" key="4">
    <source>
        <dbReference type="EMBL" id="BCN29830.1"/>
    </source>
</evidence>
<feature type="signal peptide" evidence="2">
    <location>
        <begin position="1"/>
        <end position="32"/>
    </location>
</feature>
<dbReference type="InterPro" id="IPR003343">
    <property type="entry name" value="Big_2"/>
</dbReference>
<accession>A0A7R7EIJ8</accession>
<organism evidence="4 5">
    <name type="scientific">Anaeromicropila herbilytica</name>
    <dbReference type="NCBI Taxonomy" id="2785025"/>
    <lineage>
        <taxon>Bacteria</taxon>
        <taxon>Bacillati</taxon>
        <taxon>Bacillota</taxon>
        <taxon>Clostridia</taxon>
        <taxon>Lachnospirales</taxon>
        <taxon>Lachnospiraceae</taxon>
        <taxon>Anaeromicropila</taxon>
    </lineage>
</organism>
<evidence type="ECO:0000256" key="2">
    <source>
        <dbReference type="SAM" id="SignalP"/>
    </source>
</evidence>
<dbReference type="SMART" id="SM00635">
    <property type="entry name" value="BID_2"/>
    <property type="match status" value="2"/>
</dbReference>
<dbReference type="Gene3D" id="2.60.40.1080">
    <property type="match status" value="2"/>
</dbReference>
<gene>
    <name evidence="4" type="ORF">bsdtb5_11250</name>
</gene>
<dbReference type="KEGG" id="ahb:bsdtb5_11250"/>
<keyword evidence="1 2" id="KW-0732">Signal</keyword>
<dbReference type="InterPro" id="IPR008964">
    <property type="entry name" value="Invasin/intimin_cell_adhesion"/>
</dbReference>
<evidence type="ECO:0000256" key="1">
    <source>
        <dbReference type="ARBA" id="ARBA00022729"/>
    </source>
</evidence>
<feature type="domain" description="BIG2" evidence="3">
    <location>
        <begin position="53"/>
        <end position="126"/>
    </location>
</feature>
<evidence type="ECO:0000313" key="5">
    <source>
        <dbReference type="Proteomes" id="UP000595897"/>
    </source>
</evidence>
<dbReference type="Proteomes" id="UP000595897">
    <property type="component" value="Chromosome"/>
</dbReference>
<protein>
    <recommendedName>
        <fullName evidence="3">BIG2 domain-containing protein</fullName>
    </recommendedName>
</protein>
<dbReference type="SUPFAM" id="SSF49373">
    <property type="entry name" value="Invasin/intimin cell-adhesion fragments"/>
    <property type="match status" value="2"/>
</dbReference>
<sequence>MKKNNLRKMAFVLTVALATPTVASTNTSVVFAATSTTTKATTNVTKTKTNTTQQPTLNVTSQIIKGVNKTYTLKVNNMVKGSVCKWISSDIDVATINSAGKITSLAAGTTVVTAQITTPNKKIIKLYCKITVRVIPMTSIIIKNAPTDNILKVGETFDYNLSFTPSNSTDGAKWKIKNTNIATVDKYGVVTARAKGNTILTVTSTSGQTDSVPIIVEQKAAGIDSVVLNHASEIVLHFTDEMDASTLIDSDNTLKNVMFKRRTDKNSVMANDYGTLTATLSTDKKSLTIQSSSIFKGSYELIISKGVKTLAGKDITFDDIYTITDTIKPRLTNVSLDGTGVIATIEFSEPVNTTNFVPSNARRLDGGNLNAASLNVLTNKNNYVLSKDKKSMTIDLSNLSTEDQGKQFSVILVGITDITGNPADNLNFSMQTDVSTRAQAKVVSAIRTGYNTITVCFDSPIKNPGTLQLGSSTNKLVGVKDPNDNKKVTYTLTTNETNLTGNQYIVLSDFSGYNTVSPGVQTATVNFTVTAEAPIVTSSKLVTTSNNGIELNSLVLTYNKNVTLSNTAGTLSATLRTDNDDITSPTIVYTNAVVNGNQVTLTLDNSYVGSAGTYNITLPDGFVKDDFFTYSKSILVSIVKGIGGTSQMPAPTIAQSTTNPNEINVTFQRKVDVVSAENTANYSIPGATVTKAVVTYNTSNGATVKLTIANGTIVANTVYVVTISGIKGANGSYSAMNPSVQSVPLVENVAPYVVSSKINSDLKTIILTFSENIKGTASFSVYQNGVLMPLSTVSQVTVSSNKVTITLNSTLPSVTNVTVVPGANNSITDYNNNMAAIGTLSATY</sequence>